<gene>
    <name evidence="8" type="ORF">K504DRAFT_517170</name>
</gene>
<comment type="subcellular location">
    <subcellularLocation>
        <location evidence="1">Membrane</location>
        <topology evidence="1">Multi-pass membrane protein</topology>
    </subcellularLocation>
</comment>
<sequence length="360" mass="40293">MTVLPTAEQMAAWPAPNYVNPQTRRPLVLGIEIPLMILVIIFTAVRFYSRTVIIRALGMDDWFMLAASLILVATNIMTCISTLPAYQTGYHLWDLRPEIATNPVHTSQVCLFTCIFPSRTNKYFCYSLLTFISIWAVAVFFISLFQCSPIQAYWQLAQYPDRKCLDMAPLFYVTGGLNTLTDFLIFLWPAKDLAKIRISLKQRVTLIAMFSLGVIICIAGICRIWYTSIYIASYDIHYEGAVLYIILAIEAGTGIVCGCLPACKPLMTKMMPRTFVSSQESTHKKSMKTGRFPGQAFPFQSLNGGITKEAGFSVQYDDAHDAGGKNTSSVDSQARMDEDNISQGSQDWIMMEDHPKGVAL</sequence>
<name>A0A6G1KK82_9PLEO</name>
<dbReference type="InterPro" id="IPR049326">
    <property type="entry name" value="Rhodopsin_dom_fungi"/>
</dbReference>
<feature type="transmembrane region" description="Helical" evidence="6">
    <location>
        <begin position="170"/>
        <end position="188"/>
    </location>
</feature>
<evidence type="ECO:0000256" key="4">
    <source>
        <dbReference type="ARBA" id="ARBA00023136"/>
    </source>
</evidence>
<keyword evidence="2 6" id="KW-0812">Transmembrane</keyword>
<comment type="similarity">
    <text evidence="5">Belongs to the SAT4 family.</text>
</comment>
<evidence type="ECO:0000256" key="6">
    <source>
        <dbReference type="SAM" id="Phobius"/>
    </source>
</evidence>
<dbReference type="EMBL" id="MU005765">
    <property type="protein sequence ID" value="KAF2713200.1"/>
    <property type="molecule type" value="Genomic_DNA"/>
</dbReference>
<feature type="domain" description="Rhodopsin" evidence="7">
    <location>
        <begin position="45"/>
        <end position="268"/>
    </location>
</feature>
<feature type="transmembrane region" description="Helical" evidence="6">
    <location>
        <begin position="61"/>
        <end position="87"/>
    </location>
</feature>
<accession>A0A6G1KK82</accession>
<dbReference type="Pfam" id="PF20684">
    <property type="entry name" value="Fung_rhodopsin"/>
    <property type="match status" value="1"/>
</dbReference>
<evidence type="ECO:0000313" key="8">
    <source>
        <dbReference type="EMBL" id="KAF2713200.1"/>
    </source>
</evidence>
<keyword evidence="4 6" id="KW-0472">Membrane</keyword>
<evidence type="ECO:0000256" key="1">
    <source>
        <dbReference type="ARBA" id="ARBA00004141"/>
    </source>
</evidence>
<evidence type="ECO:0000256" key="2">
    <source>
        <dbReference type="ARBA" id="ARBA00022692"/>
    </source>
</evidence>
<evidence type="ECO:0000313" key="9">
    <source>
        <dbReference type="Proteomes" id="UP000799428"/>
    </source>
</evidence>
<dbReference type="PANTHER" id="PTHR33048">
    <property type="entry name" value="PTH11-LIKE INTEGRAL MEMBRANE PROTEIN (AFU_ORTHOLOGUE AFUA_5G11245)"/>
    <property type="match status" value="1"/>
</dbReference>
<dbReference type="AlphaFoldDB" id="A0A6G1KK82"/>
<feature type="transmembrane region" description="Helical" evidence="6">
    <location>
        <begin position="27"/>
        <end position="49"/>
    </location>
</feature>
<evidence type="ECO:0000259" key="7">
    <source>
        <dbReference type="Pfam" id="PF20684"/>
    </source>
</evidence>
<dbReference type="GO" id="GO:0016020">
    <property type="term" value="C:membrane"/>
    <property type="evidence" value="ECO:0007669"/>
    <property type="project" value="UniProtKB-SubCell"/>
</dbReference>
<evidence type="ECO:0000256" key="5">
    <source>
        <dbReference type="ARBA" id="ARBA00038359"/>
    </source>
</evidence>
<protein>
    <recommendedName>
        <fullName evidence="7">Rhodopsin domain-containing protein</fullName>
    </recommendedName>
</protein>
<dbReference type="Proteomes" id="UP000799428">
    <property type="component" value="Unassembled WGS sequence"/>
</dbReference>
<keyword evidence="3 6" id="KW-1133">Transmembrane helix</keyword>
<reference evidence="8" key="1">
    <citation type="journal article" date="2020" name="Stud. Mycol.">
        <title>101 Dothideomycetes genomes: a test case for predicting lifestyles and emergence of pathogens.</title>
        <authorList>
            <person name="Haridas S."/>
            <person name="Albert R."/>
            <person name="Binder M."/>
            <person name="Bloem J."/>
            <person name="Labutti K."/>
            <person name="Salamov A."/>
            <person name="Andreopoulos B."/>
            <person name="Baker S."/>
            <person name="Barry K."/>
            <person name="Bills G."/>
            <person name="Bluhm B."/>
            <person name="Cannon C."/>
            <person name="Castanera R."/>
            <person name="Culley D."/>
            <person name="Daum C."/>
            <person name="Ezra D."/>
            <person name="Gonzalez J."/>
            <person name="Henrissat B."/>
            <person name="Kuo A."/>
            <person name="Liang C."/>
            <person name="Lipzen A."/>
            <person name="Lutzoni F."/>
            <person name="Magnuson J."/>
            <person name="Mondo S."/>
            <person name="Nolan M."/>
            <person name="Ohm R."/>
            <person name="Pangilinan J."/>
            <person name="Park H.-J."/>
            <person name="Ramirez L."/>
            <person name="Alfaro M."/>
            <person name="Sun H."/>
            <person name="Tritt A."/>
            <person name="Yoshinaga Y."/>
            <person name="Zwiers L.-H."/>
            <person name="Turgeon B."/>
            <person name="Goodwin S."/>
            <person name="Spatafora J."/>
            <person name="Crous P."/>
            <person name="Grigoriev I."/>
        </authorList>
    </citation>
    <scope>NUCLEOTIDE SEQUENCE</scope>
    <source>
        <strain evidence="8">CBS 279.74</strain>
    </source>
</reference>
<evidence type="ECO:0000256" key="3">
    <source>
        <dbReference type="ARBA" id="ARBA00022989"/>
    </source>
</evidence>
<feature type="transmembrane region" description="Helical" evidence="6">
    <location>
        <begin position="241"/>
        <end position="263"/>
    </location>
</feature>
<dbReference type="PANTHER" id="PTHR33048:SF129">
    <property type="entry name" value="INTEGRAL MEMBRANE PROTEIN-RELATED"/>
    <property type="match status" value="1"/>
</dbReference>
<feature type="transmembrane region" description="Helical" evidence="6">
    <location>
        <begin position="123"/>
        <end position="145"/>
    </location>
</feature>
<proteinExistence type="inferred from homology"/>
<feature type="transmembrane region" description="Helical" evidence="6">
    <location>
        <begin position="204"/>
        <end position="226"/>
    </location>
</feature>
<keyword evidence="9" id="KW-1185">Reference proteome</keyword>
<dbReference type="InterPro" id="IPR052337">
    <property type="entry name" value="SAT4-like"/>
</dbReference>
<dbReference type="OrthoDB" id="5401779at2759"/>
<organism evidence="8 9">
    <name type="scientific">Pleomassaria siparia CBS 279.74</name>
    <dbReference type="NCBI Taxonomy" id="1314801"/>
    <lineage>
        <taxon>Eukaryota</taxon>
        <taxon>Fungi</taxon>
        <taxon>Dikarya</taxon>
        <taxon>Ascomycota</taxon>
        <taxon>Pezizomycotina</taxon>
        <taxon>Dothideomycetes</taxon>
        <taxon>Pleosporomycetidae</taxon>
        <taxon>Pleosporales</taxon>
        <taxon>Pleomassariaceae</taxon>
        <taxon>Pleomassaria</taxon>
    </lineage>
</organism>